<sequence length="553" mass="61896">MTGNLTIRIEKSIAAISPQSWSRLSGASKEADPLGTSSVPYNPFLSHAFLSALEESGSATAKTGWHGQHLLLEDDKGKLIGAVPGYLKSHSQGEYVFDHGWADAFERAGGRYYPKLQCAVPFTPATGPRLLVASGFDRDMVQTTLAEGLQEVTRQLGISSAHVTFVPDDEVIAFEEAEYLHRTDKQFHFINDGYADHDAFLETLASRKRKALKKERRAALENGITIDWLTGKDLTEDILDQFYTFYMDTGGRKWGRPYLTRAFYSLIGERMADDILLVMAKREGRYVAGAINFIGGDALYGRHWGCIEDHPFLHFEVCYHQAIDYALAHGLKRVEAGAQGEHKLARGYLPVTTHSMHYIAHPGLRSAIADYLKREREDVEYMNEYLSEHSPFRKGERQEQDRAAERETPPMTGHDYDPNNIFAKILKGEIPCHRVYEDDDTLAFMDVMPQTPGHVLVVPKAPSRNLLDADAAVLSKVIPVVQKLARAVKDAFDADGITITQFNEAPAGQTVFHLHFHVIPRYENQPLKPHTGKMEDKEVLAANAEKIIGELGF</sequence>
<reference evidence="6 7" key="1">
    <citation type="submission" date="2020-08" db="EMBL/GenBank/DDBJ databases">
        <title>The Agave Microbiome: Exploring the role of microbial communities in plant adaptations to desert environments.</title>
        <authorList>
            <person name="Partida-Martinez L.P."/>
        </authorList>
    </citation>
    <scope>NUCLEOTIDE SEQUENCE [LARGE SCALE GENOMIC DNA]</scope>
    <source>
        <strain evidence="6 7">AS3.12</strain>
    </source>
</reference>
<dbReference type="InterPro" id="IPR001310">
    <property type="entry name" value="Histidine_triad_HIT"/>
</dbReference>
<dbReference type="Gene3D" id="3.30.428.10">
    <property type="entry name" value="HIT-like"/>
    <property type="match status" value="1"/>
</dbReference>
<dbReference type="InterPro" id="IPR011146">
    <property type="entry name" value="HIT-like"/>
</dbReference>
<accession>A0A7X0JL32</accession>
<keyword evidence="7" id="KW-1185">Reference proteome</keyword>
<dbReference type="Pfam" id="PF01230">
    <property type="entry name" value="HIT"/>
    <property type="match status" value="1"/>
</dbReference>
<feature type="region of interest" description="Disordered" evidence="4">
    <location>
        <begin position="390"/>
        <end position="415"/>
    </location>
</feature>
<dbReference type="InterPro" id="IPR007434">
    <property type="entry name" value="FemAB-like"/>
</dbReference>
<dbReference type="CDD" id="cd01277">
    <property type="entry name" value="HINT_subgroup"/>
    <property type="match status" value="1"/>
</dbReference>
<dbReference type="SUPFAM" id="SSF54197">
    <property type="entry name" value="HIT-like"/>
    <property type="match status" value="1"/>
</dbReference>
<proteinExistence type="predicted"/>
<dbReference type="PROSITE" id="PS51084">
    <property type="entry name" value="HIT_2"/>
    <property type="match status" value="1"/>
</dbReference>
<evidence type="ECO:0000256" key="1">
    <source>
        <dbReference type="PIRSR" id="PIRSR601310-1"/>
    </source>
</evidence>
<dbReference type="PANTHER" id="PTHR47017:SF1">
    <property type="entry name" value="ACYL-COA"/>
    <property type="match status" value="1"/>
</dbReference>
<feature type="compositionally biased region" description="Basic and acidic residues" evidence="4">
    <location>
        <begin position="390"/>
        <end position="408"/>
    </location>
</feature>
<evidence type="ECO:0000256" key="3">
    <source>
        <dbReference type="PROSITE-ProRule" id="PRU00464"/>
    </source>
</evidence>
<feature type="active site" description="Tele-AMP-histidine intermediate" evidence="1">
    <location>
        <position position="515"/>
    </location>
</feature>
<feature type="domain" description="HIT" evidence="5">
    <location>
        <begin position="421"/>
        <end position="528"/>
    </location>
</feature>
<evidence type="ECO:0000313" key="6">
    <source>
        <dbReference type="EMBL" id="MBB6509573.1"/>
    </source>
</evidence>
<gene>
    <name evidence="6" type="ORF">F4695_002941</name>
</gene>
<dbReference type="AlphaFoldDB" id="A0A7X0JL32"/>
<dbReference type="SUPFAM" id="SSF55729">
    <property type="entry name" value="Acyl-CoA N-acyltransferases (Nat)"/>
    <property type="match status" value="1"/>
</dbReference>
<organism evidence="6 7">
    <name type="scientific">Rhizobium soli</name>
    <dbReference type="NCBI Taxonomy" id="424798"/>
    <lineage>
        <taxon>Bacteria</taxon>
        <taxon>Pseudomonadati</taxon>
        <taxon>Pseudomonadota</taxon>
        <taxon>Alphaproteobacteria</taxon>
        <taxon>Hyphomicrobiales</taxon>
        <taxon>Rhizobiaceae</taxon>
        <taxon>Rhizobium/Agrobacterium group</taxon>
        <taxon>Rhizobium</taxon>
    </lineage>
</organism>
<name>A0A7X0JL32_9HYPH</name>
<dbReference type="Proteomes" id="UP000585437">
    <property type="component" value="Unassembled WGS sequence"/>
</dbReference>
<evidence type="ECO:0000256" key="2">
    <source>
        <dbReference type="PIRSR" id="PIRSR601310-3"/>
    </source>
</evidence>
<dbReference type="Pfam" id="PF04339">
    <property type="entry name" value="FemAB_like"/>
    <property type="match status" value="1"/>
</dbReference>
<dbReference type="EMBL" id="JACHBU010000005">
    <property type="protein sequence ID" value="MBB6509573.1"/>
    <property type="molecule type" value="Genomic_DNA"/>
</dbReference>
<feature type="short sequence motif" description="Histidine triad motif" evidence="2 3">
    <location>
        <begin position="513"/>
        <end position="517"/>
    </location>
</feature>
<dbReference type="PRINTS" id="PR00332">
    <property type="entry name" value="HISTRIAD"/>
</dbReference>
<evidence type="ECO:0000313" key="7">
    <source>
        <dbReference type="Proteomes" id="UP000585437"/>
    </source>
</evidence>
<dbReference type="InterPro" id="IPR036265">
    <property type="entry name" value="HIT-like_sf"/>
</dbReference>
<dbReference type="PANTHER" id="PTHR47017">
    <property type="entry name" value="ACYL-COA"/>
    <property type="match status" value="1"/>
</dbReference>
<evidence type="ECO:0000259" key="5">
    <source>
        <dbReference type="PROSITE" id="PS51084"/>
    </source>
</evidence>
<comment type="caution">
    <text evidence="6">The sequence shown here is derived from an EMBL/GenBank/DDBJ whole genome shotgun (WGS) entry which is preliminary data.</text>
</comment>
<protein>
    <recommendedName>
        <fullName evidence="5">HIT domain-containing protein</fullName>
    </recommendedName>
</protein>
<evidence type="ECO:0000256" key="4">
    <source>
        <dbReference type="SAM" id="MobiDB-lite"/>
    </source>
</evidence>
<dbReference type="GO" id="GO:0003824">
    <property type="term" value="F:catalytic activity"/>
    <property type="evidence" value="ECO:0007669"/>
    <property type="project" value="InterPro"/>
</dbReference>
<dbReference type="InterPro" id="IPR016181">
    <property type="entry name" value="Acyl_CoA_acyltransferase"/>
</dbReference>
<dbReference type="Gene3D" id="3.40.630.30">
    <property type="match status" value="1"/>
</dbReference>
<dbReference type="InterPro" id="IPR039384">
    <property type="entry name" value="HINT"/>
</dbReference>